<comment type="caution">
    <text evidence="2">The sequence shown here is derived from an EMBL/GenBank/DDBJ whole genome shotgun (WGS) entry which is preliminary data.</text>
</comment>
<dbReference type="SUPFAM" id="SSF56281">
    <property type="entry name" value="Metallo-hydrolase/oxidoreductase"/>
    <property type="match status" value="1"/>
</dbReference>
<dbReference type="SMART" id="SM00849">
    <property type="entry name" value="Lactamase_B"/>
    <property type="match status" value="1"/>
</dbReference>
<sequence>MSVWVTSLNSGSNGNCYYIGNDKEAVLIDAGLTCRETEKRMRQLDLDIKKVRAIFISHEHGDHIKGVEVISHKYKIPVYITPKTLSHSRLKKLNPVLTVPFQTGEIVEVGDLHVTPFSKYHDAADAHSFIVTYNEVTIGVFTDLGRVCDQLKHYYNRCHAAFLEANYDEEMLEKGRYPYHLKQRISNGWGHLSNKQAFELFDICNAPHLSHLFLSHLSADNNHPDIALEIFRRKATNVNVTIASRYAPMALQEIGHSYTSNNIKLQPATKMRQTLLFEI</sequence>
<dbReference type="InterPro" id="IPR036866">
    <property type="entry name" value="RibonucZ/Hydroxyglut_hydro"/>
</dbReference>
<dbReference type="Gene3D" id="3.60.15.10">
    <property type="entry name" value="Ribonuclease Z/Hydroxyacylglutathione hydrolase-like"/>
    <property type="match status" value="1"/>
</dbReference>
<dbReference type="Proteomes" id="UP000323632">
    <property type="component" value="Unassembled WGS sequence"/>
</dbReference>
<dbReference type="AlphaFoldDB" id="A0A5M6CTL7"/>
<evidence type="ECO:0000259" key="1">
    <source>
        <dbReference type="SMART" id="SM00849"/>
    </source>
</evidence>
<dbReference type="InterPro" id="IPR001279">
    <property type="entry name" value="Metallo-B-lactamas"/>
</dbReference>
<evidence type="ECO:0000313" key="3">
    <source>
        <dbReference type="Proteomes" id="UP000323632"/>
    </source>
</evidence>
<dbReference type="PANTHER" id="PTHR47619">
    <property type="entry name" value="METALLO-HYDROLASE YYCJ-RELATED"/>
    <property type="match status" value="1"/>
</dbReference>
<organism evidence="2 3">
    <name type="scientific">Taibaiella lutea</name>
    <dbReference type="NCBI Taxonomy" id="2608001"/>
    <lineage>
        <taxon>Bacteria</taxon>
        <taxon>Pseudomonadati</taxon>
        <taxon>Bacteroidota</taxon>
        <taxon>Chitinophagia</taxon>
        <taxon>Chitinophagales</taxon>
        <taxon>Chitinophagaceae</taxon>
        <taxon>Taibaiella</taxon>
    </lineage>
</organism>
<protein>
    <submittedName>
        <fullName evidence="2">MBL fold metallo-hydrolase</fullName>
    </submittedName>
</protein>
<dbReference type="EMBL" id="VWSH01000001">
    <property type="protein sequence ID" value="KAA5536355.1"/>
    <property type="molecule type" value="Genomic_DNA"/>
</dbReference>
<evidence type="ECO:0000313" key="2">
    <source>
        <dbReference type="EMBL" id="KAA5536355.1"/>
    </source>
</evidence>
<reference evidence="2 3" key="1">
    <citation type="submission" date="2019-09" db="EMBL/GenBank/DDBJ databases">
        <title>Genome sequence and assembly of Taibaiella sp.</title>
        <authorList>
            <person name="Chhetri G."/>
        </authorList>
    </citation>
    <scope>NUCLEOTIDE SEQUENCE [LARGE SCALE GENOMIC DNA]</scope>
    <source>
        <strain evidence="2 3">KVB11</strain>
    </source>
</reference>
<proteinExistence type="predicted"/>
<dbReference type="GO" id="GO:0016787">
    <property type="term" value="F:hydrolase activity"/>
    <property type="evidence" value="ECO:0007669"/>
    <property type="project" value="UniProtKB-KW"/>
</dbReference>
<feature type="domain" description="Metallo-beta-lactamase" evidence="1">
    <location>
        <begin position="13"/>
        <end position="180"/>
    </location>
</feature>
<dbReference type="Pfam" id="PF12706">
    <property type="entry name" value="Lactamase_B_2"/>
    <property type="match status" value="1"/>
</dbReference>
<keyword evidence="3" id="KW-1185">Reference proteome</keyword>
<gene>
    <name evidence="2" type="ORF">F0919_01420</name>
</gene>
<name>A0A5M6CTL7_9BACT</name>
<dbReference type="PANTHER" id="PTHR47619:SF1">
    <property type="entry name" value="EXODEOXYRIBONUCLEASE WALJ"/>
    <property type="match status" value="1"/>
</dbReference>
<dbReference type="InterPro" id="IPR052533">
    <property type="entry name" value="WalJ/YycJ-like"/>
</dbReference>
<accession>A0A5M6CTL7</accession>
<keyword evidence="2" id="KW-0378">Hydrolase</keyword>
<dbReference type="RefSeq" id="WP_150030926.1">
    <property type="nucleotide sequence ID" value="NZ_VWSH01000001.1"/>
</dbReference>